<dbReference type="EMBL" id="PGOL01000645">
    <property type="protein sequence ID" value="PKI67003.1"/>
    <property type="molecule type" value="Genomic_DNA"/>
</dbReference>
<accession>A0A2I0KFP1</accession>
<dbReference type="Proteomes" id="UP000233551">
    <property type="component" value="Unassembled WGS sequence"/>
</dbReference>
<evidence type="ECO:0000313" key="1">
    <source>
        <dbReference type="EMBL" id="PKI67003.1"/>
    </source>
</evidence>
<sequence length="465" mass="50745">MPQSLVNVAVEKRCCRLDWLSGSRTILSRRRVGTTGCRVLRDTSFRVERLRIPSGRESKSVASMRGLHGSCWPYGGISRRSQRCTNGSTGCSTHPSTYDPSHQGALSRIGEPIRDRVGVDNLAISLGDPWSAQSRVYFAPVSLFETPRFCIAEAALVCFARGDLDLEACLMHSEVELRVLRSCTLYKYTCLSIETVALKVCGSFGRFRLRLHRGYPLSGPSPLKYRKKDPIGVLREESASCPGGRFVAIAEGGLGHALFVGAVACDLSWREGWPSVFGVQGGGGEVFPISIVVVWDSNCLLVGYFLQWEKWKNSEGERRTVCSFNARAKGIELAWHVRTTRKDAFGCAGGCAQLREEMCARSRNDAWLRGVNEKLGFAKEGGSVLGPQLALPWREGEVWCGSERAPSEVVVGRPVPHLSQQLTGEGVPVLVCGDSVGSSCVNGCCRGANKRPSKASLIKTKGRLT</sequence>
<gene>
    <name evidence="1" type="ORF">CRG98_012541</name>
</gene>
<evidence type="ECO:0000313" key="2">
    <source>
        <dbReference type="Proteomes" id="UP000233551"/>
    </source>
</evidence>
<proteinExistence type="predicted"/>
<comment type="caution">
    <text evidence="1">The sequence shown here is derived from an EMBL/GenBank/DDBJ whole genome shotgun (WGS) entry which is preliminary data.</text>
</comment>
<keyword evidence="2" id="KW-1185">Reference proteome</keyword>
<reference evidence="1 2" key="1">
    <citation type="submission" date="2017-11" db="EMBL/GenBank/DDBJ databases">
        <title>De-novo sequencing of pomegranate (Punica granatum L.) genome.</title>
        <authorList>
            <person name="Akparov Z."/>
            <person name="Amiraslanov A."/>
            <person name="Hajiyeva S."/>
            <person name="Abbasov M."/>
            <person name="Kaur K."/>
            <person name="Hamwieh A."/>
            <person name="Solovyev V."/>
            <person name="Salamov A."/>
            <person name="Braich B."/>
            <person name="Kosarev P."/>
            <person name="Mahmoud A."/>
            <person name="Hajiyev E."/>
            <person name="Babayeva S."/>
            <person name="Izzatullayeva V."/>
            <person name="Mammadov A."/>
            <person name="Mammadov A."/>
            <person name="Sharifova S."/>
            <person name="Ojaghi J."/>
            <person name="Eynullazada K."/>
            <person name="Bayramov B."/>
            <person name="Abdulazimova A."/>
            <person name="Shahmuradov I."/>
        </authorList>
    </citation>
    <scope>NUCLEOTIDE SEQUENCE [LARGE SCALE GENOMIC DNA]</scope>
    <source>
        <strain evidence="2">cv. AG2017</strain>
        <tissue evidence="1">Leaf</tissue>
    </source>
</reference>
<name>A0A2I0KFP1_PUNGR</name>
<organism evidence="1 2">
    <name type="scientific">Punica granatum</name>
    <name type="common">Pomegranate</name>
    <dbReference type="NCBI Taxonomy" id="22663"/>
    <lineage>
        <taxon>Eukaryota</taxon>
        <taxon>Viridiplantae</taxon>
        <taxon>Streptophyta</taxon>
        <taxon>Embryophyta</taxon>
        <taxon>Tracheophyta</taxon>
        <taxon>Spermatophyta</taxon>
        <taxon>Magnoliopsida</taxon>
        <taxon>eudicotyledons</taxon>
        <taxon>Gunneridae</taxon>
        <taxon>Pentapetalae</taxon>
        <taxon>rosids</taxon>
        <taxon>malvids</taxon>
        <taxon>Myrtales</taxon>
        <taxon>Lythraceae</taxon>
        <taxon>Punica</taxon>
    </lineage>
</organism>
<dbReference type="AlphaFoldDB" id="A0A2I0KFP1"/>
<protein>
    <submittedName>
        <fullName evidence="1">Uncharacterized protein</fullName>
    </submittedName>
</protein>